<proteinExistence type="predicted"/>
<evidence type="ECO:0000256" key="2">
    <source>
        <dbReference type="ARBA" id="ARBA00022803"/>
    </source>
</evidence>
<dbReference type="EMBL" id="JBCGCU010000009">
    <property type="protein sequence ID" value="MEM0515682.1"/>
    <property type="molecule type" value="Genomic_DNA"/>
</dbReference>
<dbReference type="SUPFAM" id="SSF48452">
    <property type="entry name" value="TPR-like"/>
    <property type="match status" value="1"/>
</dbReference>
<dbReference type="Proteomes" id="UP001447008">
    <property type="component" value="Unassembled WGS sequence"/>
</dbReference>
<evidence type="ECO:0000313" key="5">
    <source>
        <dbReference type="Proteomes" id="UP001447008"/>
    </source>
</evidence>
<keyword evidence="1" id="KW-0677">Repeat</keyword>
<keyword evidence="5" id="KW-1185">Reference proteome</keyword>
<dbReference type="InterPro" id="IPR011990">
    <property type="entry name" value="TPR-like_helical_dom_sf"/>
</dbReference>
<dbReference type="Pfam" id="PF13432">
    <property type="entry name" value="TPR_16"/>
    <property type="match status" value="2"/>
</dbReference>
<dbReference type="PANTHER" id="PTHR44858:SF1">
    <property type="entry name" value="UDP-N-ACETYLGLUCOSAMINE--PEPTIDE N-ACETYLGLUCOSAMINYLTRANSFERASE SPINDLY-RELATED"/>
    <property type="match status" value="1"/>
</dbReference>
<name>A0ABU9MWP4_9GAMM</name>
<evidence type="ECO:0000256" key="1">
    <source>
        <dbReference type="ARBA" id="ARBA00022737"/>
    </source>
</evidence>
<evidence type="ECO:0000313" key="4">
    <source>
        <dbReference type="EMBL" id="MEM0515682.1"/>
    </source>
</evidence>
<dbReference type="InterPro" id="IPR050498">
    <property type="entry name" value="Ycf3"/>
</dbReference>
<keyword evidence="2 3" id="KW-0802">TPR repeat</keyword>
<dbReference type="RefSeq" id="WP_342678532.1">
    <property type="nucleotide sequence ID" value="NZ_JBCGCU010000009.1"/>
</dbReference>
<dbReference type="Gene3D" id="1.25.40.10">
    <property type="entry name" value="Tetratricopeptide repeat domain"/>
    <property type="match status" value="2"/>
</dbReference>
<evidence type="ECO:0000256" key="3">
    <source>
        <dbReference type="PROSITE-ProRule" id="PRU00339"/>
    </source>
</evidence>
<organism evidence="4 5">
    <name type="scientific">Pseudoalteromonas qingdaonensis</name>
    <dbReference type="NCBI Taxonomy" id="3131913"/>
    <lineage>
        <taxon>Bacteria</taxon>
        <taxon>Pseudomonadati</taxon>
        <taxon>Pseudomonadota</taxon>
        <taxon>Gammaproteobacteria</taxon>
        <taxon>Alteromonadales</taxon>
        <taxon>Pseudoalteromonadaceae</taxon>
        <taxon>Pseudoalteromonas</taxon>
    </lineage>
</organism>
<feature type="repeat" description="TPR" evidence="3">
    <location>
        <begin position="45"/>
        <end position="78"/>
    </location>
</feature>
<dbReference type="InterPro" id="IPR019734">
    <property type="entry name" value="TPR_rpt"/>
</dbReference>
<reference evidence="4 5" key="1">
    <citation type="submission" date="2024-03" db="EMBL/GenBank/DDBJ databases">
        <title>Pseudoalteromonas qingdaonensis sp. nov., isolated from the intestines of marine benthic organisms.</title>
        <authorList>
            <person name="Lin X."/>
            <person name="Fang S."/>
            <person name="Hu X."/>
        </authorList>
    </citation>
    <scope>NUCLEOTIDE SEQUENCE [LARGE SCALE GENOMIC DNA]</scope>
    <source>
        <strain evidence="4 5">YIC-827</strain>
    </source>
</reference>
<accession>A0ABU9MWP4</accession>
<dbReference type="PROSITE" id="PS50005">
    <property type="entry name" value="TPR"/>
    <property type="match status" value="1"/>
</dbReference>
<gene>
    <name evidence="4" type="ORF">WCN91_09720</name>
</gene>
<comment type="caution">
    <text evidence="4">The sequence shown here is derived from an EMBL/GenBank/DDBJ whole genome shotgun (WGS) entry which is preliminary data.</text>
</comment>
<dbReference type="SMART" id="SM00028">
    <property type="entry name" value="TPR"/>
    <property type="match status" value="3"/>
</dbReference>
<protein>
    <submittedName>
        <fullName evidence="4">Tetratricopeptide repeat protein</fullName>
    </submittedName>
</protein>
<sequence>MKTTSKMYAGYSDEAVLLLQKANELDYVDAVKLYDKVISSFPEPAYAYAKRGYAYHKLEAFEQAIDDFDVAIDKNPKAKNTIWQRGISKWDLGLLKEAIEDLEKYSKLKPDDPEAFYWMGEIAEEMDELELSSSYFESALRIDSGYEQAVESLNRVKERIESGS</sequence>
<dbReference type="PANTHER" id="PTHR44858">
    <property type="entry name" value="TETRATRICOPEPTIDE REPEAT PROTEIN 6"/>
    <property type="match status" value="1"/>
</dbReference>